<evidence type="ECO:0000313" key="2">
    <source>
        <dbReference type="EMBL" id="SFQ29022.1"/>
    </source>
</evidence>
<name>A0A1I5XAL4_9PSEU</name>
<feature type="region of interest" description="Disordered" evidence="1">
    <location>
        <begin position="1"/>
        <end position="104"/>
    </location>
</feature>
<feature type="compositionally biased region" description="Low complexity" evidence="1">
    <location>
        <begin position="1"/>
        <end position="14"/>
    </location>
</feature>
<dbReference type="Proteomes" id="UP000199137">
    <property type="component" value="Unassembled WGS sequence"/>
</dbReference>
<dbReference type="STRING" id="112413.SAMN05421854_110127"/>
<gene>
    <name evidence="2" type="ORF">SAMN05421854_110127</name>
</gene>
<dbReference type="AlphaFoldDB" id="A0A1I5XAL4"/>
<reference evidence="2 3" key="1">
    <citation type="submission" date="2016-10" db="EMBL/GenBank/DDBJ databases">
        <authorList>
            <person name="de Groot N.N."/>
        </authorList>
    </citation>
    <scope>NUCLEOTIDE SEQUENCE [LARGE SCALE GENOMIC DNA]</scope>
    <source>
        <strain evidence="2 3">DSM 44637</strain>
    </source>
</reference>
<dbReference type="EMBL" id="FOWC01000010">
    <property type="protein sequence ID" value="SFQ29022.1"/>
    <property type="molecule type" value="Genomic_DNA"/>
</dbReference>
<organism evidence="2 3">
    <name type="scientific">Amycolatopsis rubida</name>
    <dbReference type="NCBI Taxonomy" id="112413"/>
    <lineage>
        <taxon>Bacteria</taxon>
        <taxon>Bacillati</taxon>
        <taxon>Actinomycetota</taxon>
        <taxon>Actinomycetes</taxon>
        <taxon>Pseudonocardiales</taxon>
        <taxon>Pseudonocardiaceae</taxon>
        <taxon>Amycolatopsis</taxon>
    </lineage>
</organism>
<accession>A0A1I5XAL4</accession>
<protein>
    <submittedName>
        <fullName evidence="2">Uncharacterized protein</fullName>
    </submittedName>
</protein>
<evidence type="ECO:0000313" key="3">
    <source>
        <dbReference type="Proteomes" id="UP000199137"/>
    </source>
</evidence>
<evidence type="ECO:0000256" key="1">
    <source>
        <dbReference type="SAM" id="MobiDB-lite"/>
    </source>
</evidence>
<proteinExistence type="predicted"/>
<sequence length="104" mass="10747">MIRAATAPPRAIRACSPALASPGEHDTRSARTTVNPLPDNAAAPSTTGPVHNRRMNPLPDNAADLANSDRASGARLRPDNTIRFAAGPPALVSPKPRSHGSGRA</sequence>